<keyword evidence="3" id="KW-1185">Reference proteome</keyword>
<evidence type="ECO:0000313" key="1">
    <source>
        <dbReference type="EMBL" id="TMO69030.1"/>
    </source>
</evidence>
<dbReference type="EMBL" id="PNBW01000009">
    <property type="protein sequence ID" value="TMO78647.1"/>
    <property type="molecule type" value="Genomic_DNA"/>
</dbReference>
<gene>
    <name evidence="1" type="ORF">CWC19_06795</name>
    <name evidence="2" type="ORF">CWC20_01265</name>
</gene>
<dbReference type="Proteomes" id="UP000307164">
    <property type="component" value="Unassembled WGS sequence"/>
</dbReference>
<dbReference type="Proteomes" id="UP000307217">
    <property type="component" value="Unassembled WGS sequence"/>
</dbReference>
<reference evidence="1" key="3">
    <citation type="submission" date="2019-09" db="EMBL/GenBank/DDBJ databases">
        <title>Co-occurence of chitin degradation, pigmentation and bioactivity in marine Pseudoalteromonas.</title>
        <authorList>
            <person name="Sonnenschein E.C."/>
            <person name="Bech P.K."/>
        </authorList>
    </citation>
    <scope>NUCLEOTIDE SEQUENCE</scope>
    <source>
        <strain evidence="1">S3790</strain>
    </source>
</reference>
<evidence type="ECO:0000313" key="3">
    <source>
        <dbReference type="Proteomes" id="UP000307164"/>
    </source>
</evidence>
<comment type="caution">
    <text evidence="1">The sequence shown here is derived from an EMBL/GenBank/DDBJ whole genome shotgun (WGS) entry which is preliminary data.</text>
</comment>
<dbReference type="EMBL" id="PNBX01000025">
    <property type="protein sequence ID" value="TMO69030.1"/>
    <property type="molecule type" value="Genomic_DNA"/>
</dbReference>
<reference evidence="1 4" key="1">
    <citation type="submission" date="2018-01" db="EMBL/GenBank/DDBJ databases">
        <authorList>
            <person name="Paulsen S."/>
            <person name="Gram L.K."/>
        </authorList>
    </citation>
    <scope>NUCLEOTIDE SEQUENCE [LARGE SCALE GENOMIC DNA]</scope>
    <source>
        <strain evidence="1 4">S3790</strain>
        <strain evidence="2">S3895</strain>
    </source>
</reference>
<reference evidence="3 4" key="2">
    <citation type="submission" date="2019-06" db="EMBL/GenBank/DDBJ databases">
        <title>Co-occurence of chitin degradation, pigmentation and bioactivity in marine Pseudoalteromonas.</title>
        <authorList>
            <person name="Sonnenschein E.C."/>
            <person name="Bech P.K."/>
        </authorList>
    </citation>
    <scope>NUCLEOTIDE SEQUENCE [LARGE SCALE GENOMIC DNA]</scope>
    <source>
        <strain evidence="4">S3790</strain>
        <strain evidence="2 3">S3895</strain>
    </source>
</reference>
<dbReference type="AlphaFoldDB" id="A0A5S3VAS0"/>
<proteinExistence type="predicted"/>
<evidence type="ECO:0000313" key="4">
    <source>
        <dbReference type="Proteomes" id="UP000307217"/>
    </source>
</evidence>
<name>A0A5S3VAS0_9GAMM</name>
<accession>A0A5S3VAS0</accession>
<organism evidence="1 4">
    <name type="scientific">Pseudoalteromonas aurantia</name>
    <dbReference type="NCBI Taxonomy" id="43654"/>
    <lineage>
        <taxon>Bacteria</taxon>
        <taxon>Pseudomonadati</taxon>
        <taxon>Pseudomonadota</taxon>
        <taxon>Gammaproteobacteria</taxon>
        <taxon>Alteromonadales</taxon>
        <taxon>Pseudoalteromonadaceae</taxon>
        <taxon>Pseudoalteromonas</taxon>
    </lineage>
</organism>
<protein>
    <submittedName>
        <fullName evidence="1">Uncharacterized protein</fullName>
    </submittedName>
</protein>
<sequence>MHYTKGHQAWRPVAAQELETVRDIVLVQQKRSLPSVADVVVFDPYHGANGFALPSTDNNSHVNTLFIPDLSMAGLRGSHYQQFGTGVTWRANRP</sequence>
<evidence type="ECO:0000313" key="2">
    <source>
        <dbReference type="EMBL" id="TMO78647.1"/>
    </source>
</evidence>